<keyword evidence="2" id="KW-1185">Reference proteome</keyword>
<protein>
    <submittedName>
        <fullName evidence="1">Uncharacterized protein</fullName>
    </submittedName>
</protein>
<accession>A0A1A9UYH4</accession>
<sequence>MIRFLCILNGEEVQRKKIVSKQDYAPEETSVEYSLVSINFVLFEIKTVEVEDLGVFLYIMKRNSLPRSANEPLRPIIMRTVSKMHIPTNTIESLARALPSALIQGLPQLMGI</sequence>
<dbReference type="EnsemblMetazoa" id="GAUT019798-RA">
    <property type="protein sequence ID" value="GAUT019798-PA"/>
    <property type="gene ID" value="GAUT019798"/>
</dbReference>
<dbReference type="AlphaFoldDB" id="A0A1A9UYH4"/>
<evidence type="ECO:0000313" key="2">
    <source>
        <dbReference type="Proteomes" id="UP000078200"/>
    </source>
</evidence>
<dbReference type="VEuPathDB" id="VectorBase:GAUT019798"/>
<proteinExistence type="predicted"/>
<name>A0A1A9UYH4_GLOAU</name>
<organism evidence="1 2">
    <name type="scientific">Glossina austeni</name>
    <name type="common">Savannah tsetse fly</name>
    <dbReference type="NCBI Taxonomy" id="7395"/>
    <lineage>
        <taxon>Eukaryota</taxon>
        <taxon>Metazoa</taxon>
        <taxon>Ecdysozoa</taxon>
        <taxon>Arthropoda</taxon>
        <taxon>Hexapoda</taxon>
        <taxon>Insecta</taxon>
        <taxon>Pterygota</taxon>
        <taxon>Neoptera</taxon>
        <taxon>Endopterygota</taxon>
        <taxon>Diptera</taxon>
        <taxon>Brachycera</taxon>
        <taxon>Muscomorpha</taxon>
        <taxon>Hippoboscoidea</taxon>
        <taxon>Glossinidae</taxon>
        <taxon>Glossina</taxon>
    </lineage>
</organism>
<dbReference type="Proteomes" id="UP000078200">
    <property type="component" value="Unassembled WGS sequence"/>
</dbReference>
<evidence type="ECO:0000313" key="1">
    <source>
        <dbReference type="EnsemblMetazoa" id="GAUT019798-PA"/>
    </source>
</evidence>
<reference evidence="1" key="1">
    <citation type="submission" date="2020-05" db="UniProtKB">
        <authorList>
            <consortium name="EnsemblMetazoa"/>
        </authorList>
    </citation>
    <scope>IDENTIFICATION</scope>
    <source>
        <strain evidence="1">TTRI</strain>
    </source>
</reference>